<feature type="compositionally biased region" description="Acidic residues" evidence="3">
    <location>
        <begin position="38"/>
        <end position="50"/>
    </location>
</feature>
<dbReference type="InterPro" id="IPR015424">
    <property type="entry name" value="PyrdxlP-dep_Trfase"/>
</dbReference>
<dbReference type="InterPro" id="IPR015421">
    <property type="entry name" value="PyrdxlP-dep_Trfase_major"/>
</dbReference>
<dbReference type="PANTHER" id="PTHR43795:SF113">
    <property type="entry name" value="AMINOTRANSFERASE CLASS I_CLASSII DOMAIN-CONTAINING PROTEIN"/>
    <property type="match status" value="1"/>
</dbReference>
<feature type="region of interest" description="Disordered" evidence="3">
    <location>
        <begin position="311"/>
        <end position="338"/>
    </location>
</feature>
<evidence type="ECO:0000313" key="6">
    <source>
        <dbReference type="Proteomes" id="UP000265515"/>
    </source>
</evidence>
<organism evidence="5 6">
    <name type="scientific">Chara braunii</name>
    <name type="common">Braun's stonewort</name>
    <dbReference type="NCBI Taxonomy" id="69332"/>
    <lineage>
        <taxon>Eukaryota</taxon>
        <taxon>Viridiplantae</taxon>
        <taxon>Streptophyta</taxon>
        <taxon>Charophyceae</taxon>
        <taxon>Charales</taxon>
        <taxon>Characeae</taxon>
        <taxon>Chara</taxon>
    </lineage>
</organism>
<comment type="similarity">
    <text evidence="1">Belongs to the class-I pyridoxal-phosphate-dependent aminotransferase family.</text>
</comment>
<evidence type="ECO:0000256" key="1">
    <source>
        <dbReference type="ARBA" id="ARBA00007441"/>
    </source>
</evidence>
<keyword evidence="2" id="KW-0663">Pyridoxal phosphate</keyword>
<dbReference type="InterPro" id="IPR050478">
    <property type="entry name" value="Ethylene_sulfur-biosynth"/>
</dbReference>
<gene>
    <name evidence="5" type="ORF">CBR_g17885</name>
</gene>
<feature type="region of interest" description="Disordered" evidence="3">
    <location>
        <begin position="18"/>
        <end position="77"/>
    </location>
</feature>
<dbReference type="OrthoDB" id="691673at2759"/>
<dbReference type="Pfam" id="PF00155">
    <property type="entry name" value="Aminotran_1_2"/>
    <property type="match status" value="1"/>
</dbReference>
<dbReference type="InterPro" id="IPR004838">
    <property type="entry name" value="NHTrfase_class1_PyrdxlP-BS"/>
</dbReference>
<sequence length="777" mass="86533">MPTSQPYWSAAIRSAVGVGGRQGCNHDNTSPECRRLEEDDDEEEEEEEEELRGAEEKVEMERREEESPHSLIQCPGTNLRTQGATLELLKTCFRRWSYGAHRSPLRRIHSLKHDATKCRQSLRRPLGRPMTACAPEDISSFGRRHTLGKLLLRIPFQHATMVKQPKGPLAWGVANRYVHSPQVSTPSPSTSSSIHHLTSTTRTVTDCISSPNPSTECQPQAVGKKQKVLQNAEAEEGDEVLQEMDEFGNMRFSHSAQPHPTESVSRNPLRTAHVLDHGPLSTDGPLQQLQKEEGHEAARDVAAIDGKDAGREVVGEHEGSSEIFQRRQPRGMPSSLSSRGSRALLPFSPYIEVINRAKKNIWSPSNLLGYFPMGTAESILTFDLVIDKIRKCRNVPRNIGLYDNMCGGERLRCALARMMERTFMGVAVDPAHICISSGVTAVLDLFFFAVCDPGDGCLIPAPYFPAFDNDMSVRNAVVPIPVQPRDIGTYIPTAEDLENAYSLAEEKGVHPRMLLLTNPGNPLGTLYPEETLCELLVWAMEKGLHVLTDEIYANSKFGEHTSRFVSMAKVGNQAVAKGLVREDELKERVHTAYGMSKDFGLSGFRVGCIHTRNQDLLDVWSNLGMFAAVSTDTQHALAEMLEDDEFVKTYVKTNNMRLKNSYDIFTGALRDANVTFMPACAGMFCWVDLRFLLSEPTFPAEEALWKEMVVKAHVVLTPGAACHCVEPGFFRACYATMLPDKLHMACKKLIEFVDSMRLKQQKTSDGKRKASELSQEG</sequence>
<dbReference type="AlphaFoldDB" id="A0A388KVU6"/>
<reference evidence="5 6" key="1">
    <citation type="journal article" date="2018" name="Cell">
        <title>The Chara Genome: Secondary Complexity and Implications for Plant Terrestrialization.</title>
        <authorList>
            <person name="Nishiyama T."/>
            <person name="Sakayama H."/>
            <person name="Vries J.D."/>
            <person name="Buschmann H."/>
            <person name="Saint-Marcoux D."/>
            <person name="Ullrich K.K."/>
            <person name="Haas F.B."/>
            <person name="Vanderstraeten L."/>
            <person name="Becker D."/>
            <person name="Lang D."/>
            <person name="Vosolsobe S."/>
            <person name="Rombauts S."/>
            <person name="Wilhelmsson P.K.I."/>
            <person name="Janitza P."/>
            <person name="Kern R."/>
            <person name="Heyl A."/>
            <person name="Rumpler F."/>
            <person name="Villalobos L.I.A.C."/>
            <person name="Clay J.M."/>
            <person name="Skokan R."/>
            <person name="Toyoda A."/>
            <person name="Suzuki Y."/>
            <person name="Kagoshima H."/>
            <person name="Schijlen E."/>
            <person name="Tajeshwar N."/>
            <person name="Catarino B."/>
            <person name="Hetherington A.J."/>
            <person name="Saltykova A."/>
            <person name="Bonnot C."/>
            <person name="Breuninger H."/>
            <person name="Symeonidi A."/>
            <person name="Radhakrishnan G.V."/>
            <person name="Van Nieuwerburgh F."/>
            <person name="Deforce D."/>
            <person name="Chang C."/>
            <person name="Karol K.G."/>
            <person name="Hedrich R."/>
            <person name="Ulvskov P."/>
            <person name="Glockner G."/>
            <person name="Delwiche C.F."/>
            <person name="Petrasek J."/>
            <person name="Van de Peer Y."/>
            <person name="Friml J."/>
            <person name="Beilby M."/>
            <person name="Dolan L."/>
            <person name="Kohara Y."/>
            <person name="Sugano S."/>
            <person name="Fujiyama A."/>
            <person name="Delaux P.-M."/>
            <person name="Quint M."/>
            <person name="TheiBen G."/>
            <person name="Hagemann M."/>
            <person name="Harholt J."/>
            <person name="Dunand C."/>
            <person name="Zachgo S."/>
            <person name="Langdale J."/>
            <person name="Maumus F."/>
            <person name="Straeten D.V.D."/>
            <person name="Gould S.B."/>
            <person name="Rensing S.A."/>
        </authorList>
    </citation>
    <scope>NUCLEOTIDE SEQUENCE [LARGE SCALE GENOMIC DNA]</scope>
    <source>
        <strain evidence="5 6">S276</strain>
    </source>
</reference>
<dbReference type="GO" id="GO:0006520">
    <property type="term" value="P:amino acid metabolic process"/>
    <property type="evidence" value="ECO:0007669"/>
    <property type="project" value="TreeGrafter"/>
</dbReference>
<dbReference type="SUPFAM" id="SSF53383">
    <property type="entry name" value="PLP-dependent transferases"/>
    <property type="match status" value="1"/>
</dbReference>
<dbReference type="PROSITE" id="PS00105">
    <property type="entry name" value="AA_TRANSFER_CLASS_1"/>
    <property type="match status" value="1"/>
</dbReference>
<evidence type="ECO:0000259" key="4">
    <source>
        <dbReference type="Pfam" id="PF00155"/>
    </source>
</evidence>
<dbReference type="Gramene" id="GBG74171">
    <property type="protein sequence ID" value="GBG74171"/>
    <property type="gene ID" value="CBR_g17885"/>
</dbReference>
<dbReference type="STRING" id="69332.A0A388KVU6"/>
<comment type="caution">
    <text evidence="5">The sequence shown here is derived from an EMBL/GenBank/DDBJ whole genome shotgun (WGS) entry which is preliminary data.</text>
</comment>
<keyword evidence="6" id="KW-1185">Reference proteome</keyword>
<dbReference type="Gene3D" id="3.40.640.10">
    <property type="entry name" value="Type I PLP-dependent aspartate aminotransferase-like (Major domain)"/>
    <property type="match status" value="1"/>
</dbReference>
<accession>A0A388KVU6</accession>
<dbReference type="PRINTS" id="PR00753">
    <property type="entry name" value="ACCSYNTHASE"/>
</dbReference>
<dbReference type="Proteomes" id="UP000265515">
    <property type="component" value="Unassembled WGS sequence"/>
</dbReference>
<name>A0A388KVU6_CHABU</name>
<dbReference type="InterPro" id="IPR004839">
    <property type="entry name" value="Aminotransferase_I/II_large"/>
</dbReference>
<evidence type="ECO:0000256" key="3">
    <source>
        <dbReference type="SAM" id="MobiDB-lite"/>
    </source>
</evidence>
<feature type="compositionally biased region" description="Basic and acidic residues" evidence="3">
    <location>
        <begin position="51"/>
        <end position="68"/>
    </location>
</feature>
<feature type="compositionally biased region" description="Basic and acidic residues" evidence="3">
    <location>
        <begin position="311"/>
        <end position="320"/>
    </location>
</feature>
<evidence type="ECO:0000313" key="5">
    <source>
        <dbReference type="EMBL" id="GBG74171.1"/>
    </source>
</evidence>
<feature type="domain" description="Aminotransferase class I/classII large" evidence="4">
    <location>
        <begin position="385"/>
        <end position="749"/>
    </location>
</feature>
<dbReference type="InterPro" id="IPR015422">
    <property type="entry name" value="PyrdxlP-dep_Trfase_small"/>
</dbReference>
<dbReference type="GO" id="GO:0008483">
    <property type="term" value="F:transaminase activity"/>
    <property type="evidence" value="ECO:0007669"/>
    <property type="project" value="TreeGrafter"/>
</dbReference>
<dbReference type="PANTHER" id="PTHR43795">
    <property type="entry name" value="BIFUNCTIONAL ASPARTATE AMINOTRANSFERASE AND GLUTAMATE/ASPARTATE-PREPHENATE AMINOTRANSFERASE-RELATED"/>
    <property type="match status" value="1"/>
</dbReference>
<evidence type="ECO:0000256" key="2">
    <source>
        <dbReference type="ARBA" id="ARBA00022898"/>
    </source>
</evidence>
<proteinExistence type="inferred from homology"/>
<dbReference type="Gene3D" id="3.90.1150.10">
    <property type="entry name" value="Aspartate Aminotransferase, domain 1"/>
    <property type="match status" value="1"/>
</dbReference>
<protein>
    <recommendedName>
        <fullName evidence="4">Aminotransferase class I/classII large domain-containing protein</fullName>
    </recommendedName>
</protein>
<dbReference type="GO" id="GO:0030170">
    <property type="term" value="F:pyridoxal phosphate binding"/>
    <property type="evidence" value="ECO:0007669"/>
    <property type="project" value="InterPro"/>
</dbReference>
<dbReference type="EMBL" id="BFEA01000198">
    <property type="protein sequence ID" value="GBG74171.1"/>
    <property type="molecule type" value="Genomic_DNA"/>
</dbReference>
<dbReference type="CDD" id="cd00609">
    <property type="entry name" value="AAT_like"/>
    <property type="match status" value="1"/>
</dbReference>